<feature type="chain" id="PRO_5016084567" evidence="3">
    <location>
        <begin position="29"/>
        <end position="382"/>
    </location>
</feature>
<evidence type="ECO:0000313" key="7">
    <source>
        <dbReference type="EMBL" id="PZX48352.1"/>
    </source>
</evidence>
<dbReference type="InterPro" id="IPR058627">
    <property type="entry name" value="MdtA-like_C"/>
</dbReference>
<dbReference type="EMBL" id="QKZS01000026">
    <property type="protein sequence ID" value="PZX48352.1"/>
    <property type="molecule type" value="Genomic_DNA"/>
</dbReference>
<feature type="domain" description="Multidrug resistance protein MdtA-like C-terminal permuted SH3" evidence="6">
    <location>
        <begin position="300"/>
        <end position="362"/>
    </location>
</feature>
<dbReference type="PANTHER" id="PTHR30158:SF3">
    <property type="entry name" value="MULTIDRUG EFFLUX PUMP SUBUNIT ACRA-RELATED"/>
    <property type="match status" value="1"/>
</dbReference>
<dbReference type="Pfam" id="PF25944">
    <property type="entry name" value="Beta-barrel_RND"/>
    <property type="match status" value="1"/>
</dbReference>
<dbReference type="Pfam" id="PF25967">
    <property type="entry name" value="RND-MFP_C"/>
    <property type="match status" value="1"/>
</dbReference>
<keyword evidence="3" id="KW-0732">Signal</keyword>
<feature type="signal peptide" evidence="3">
    <location>
        <begin position="1"/>
        <end position="28"/>
    </location>
</feature>
<evidence type="ECO:0000256" key="3">
    <source>
        <dbReference type="SAM" id="SignalP"/>
    </source>
</evidence>
<evidence type="ECO:0000259" key="6">
    <source>
        <dbReference type="Pfam" id="PF25967"/>
    </source>
</evidence>
<sequence length="382" mass="39700">MPTTRIRTGASALSLLALLAFPPIPAAAQMGPGGPSPVSVLTLEQGDFPIISVLPGRVNASTVAEVRPQVNGIIRERLFEEGSVVTEGQPLYKIEDDSYAAQVAAAKAAVAQARATYLSGLKDAKRAQELFGNSVGSEQRLDLAIATRDAAAAALQLANAQMTSAEIDLHRTMITAPIAGTIGFSETTTGALVSAGQATALATIRGLDTVFVDVTQSATDLLKWRNRQASGEASPAGGEVRLVLADKTVYPLTGKLTAAEPQVNPTTGMVTLRMSFPNPDGLLLPGMYVQVELPLAVAKDAVAVPQQAVTRDRNGVPNVWVVGAGDVVENRVIEVVQAHDGNWIASEGLKSGDRVIVSGFQKTAVGAQVVPEELVGAEAAVN</sequence>
<evidence type="ECO:0000256" key="1">
    <source>
        <dbReference type="ARBA" id="ARBA00004196"/>
    </source>
</evidence>
<dbReference type="InterPro" id="IPR006143">
    <property type="entry name" value="RND_pump_MFP"/>
</dbReference>
<dbReference type="Gene3D" id="2.40.30.170">
    <property type="match status" value="1"/>
</dbReference>
<dbReference type="NCBIfam" id="TIGR01730">
    <property type="entry name" value="RND_mfp"/>
    <property type="match status" value="1"/>
</dbReference>
<comment type="subcellular location">
    <subcellularLocation>
        <location evidence="1">Cell envelope</location>
    </subcellularLocation>
</comment>
<accession>A0A2W7SCL0</accession>
<proteinExistence type="inferred from homology"/>
<comment type="similarity">
    <text evidence="2">Belongs to the membrane fusion protein (MFP) (TC 8.A.1) family.</text>
</comment>
<dbReference type="Gene3D" id="2.40.50.100">
    <property type="match status" value="1"/>
</dbReference>
<feature type="domain" description="Multidrug resistance protein MdtA-like beta-barrel" evidence="5">
    <location>
        <begin position="209"/>
        <end position="294"/>
    </location>
</feature>
<comment type="caution">
    <text evidence="7">The sequence shown here is derived from an EMBL/GenBank/DDBJ whole genome shotgun (WGS) entry which is preliminary data.</text>
</comment>
<dbReference type="Gene3D" id="2.40.420.20">
    <property type="match status" value="1"/>
</dbReference>
<evidence type="ECO:0000313" key="8">
    <source>
        <dbReference type="Proteomes" id="UP000249538"/>
    </source>
</evidence>
<dbReference type="Proteomes" id="UP000249538">
    <property type="component" value="Unassembled WGS sequence"/>
</dbReference>
<dbReference type="Gene3D" id="1.10.287.470">
    <property type="entry name" value="Helix hairpin bin"/>
    <property type="match status" value="1"/>
</dbReference>
<name>A0A2W7SCL0_9RHOB</name>
<evidence type="ECO:0000256" key="2">
    <source>
        <dbReference type="ARBA" id="ARBA00009477"/>
    </source>
</evidence>
<dbReference type="InterPro" id="IPR058625">
    <property type="entry name" value="MdtA-like_BSH"/>
</dbReference>
<reference evidence="7 8" key="1">
    <citation type="submission" date="2018-06" db="EMBL/GenBank/DDBJ databases">
        <title>Genomic Encyclopedia of Archaeal and Bacterial Type Strains, Phase II (KMG-II): from individual species to whole genera.</title>
        <authorList>
            <person name="Goeker M."/>
        </authorList>
    </citation>
    <scope>NUCLEOTIDE SEQUENCE [LARGE SCALE GENOMIC DNA]</scope>
    <source>
        <strain evidence="7 8">DSM 18774</strain>
    </source>
</reference>
<dbReference type="Pfam" id="PF25917">
    <property type="entry name" value="BSH_RND"/>
    <property type="match status" value="1"/>
</dbReference>
<evidence type="ECO:0000259" key="5">
    <source>
        <dbReference type="Pfam" id="PF25944"/>
    </source>
</evidence>
<dbReference type="SUPFAM" id="SSF111369">
    <property type="entry name" value="HlyD-like secretion proteins"/>
    <property type="match status" value="1"/>
</dbReference>
<dbReference type="GO" id="GO:0046677">
    <property type="term" value="P:response to antibiotic"/>
    <property type="evidence" value="ECO:0007669"/>
    <property type="project" value="TreeGrafter"/>
</dbReference>
<evidence type="ECO:0000259" key="4">
    <source>
        <dbReference type="Pfam" id="PF25917"/>
    </source>
</evidence>
<feature type="domain" description="Multidrug resistance protein MdtA-like barrel-sandwich hybrid" evidence="4">
    <location>
        <begin position="63"/>
        <end position="204"/>
    </location>
</feature>
<protein>
    <submittedName>
        <fullName evidence="7">Membrane fusion protein (Multidrug efflux system)</fullName>
    </submittedName>
</protein>
<gene>
    <name evidence="7" type="ORF">LX76_04342</name>
</gene>
<dbReference type="InterPro" id="IPR058626">
    <property type="entry name" value="MdtA-like_b-barrel"/>
</dbReference>
<dbReference type="PANTHER" id="PTHR30158">
    <property type="entry name" value="ACRA/E-RELATED COMPONENT OF DRUG EFFLUX TRANSPORTER"/>
    <property type="match status" value="1"/>
</dbReference>
<dbReference type="AlphaFoldDB" id="A0A2W7SCL0"/>
<organism evidence="7 8">
    <name type="scientific">Cereibacter changlensis</name>
    <dbReference type="NCBI Taxonomy" id="402884"/>
    <lineage>
        <taxon>Bacteria</taxon>
        <taxon>Pseudomonadati</taxon>
        <taxon>Pseudomonadota</taxon>
        <taxon>Alphaproteobacteria</taxon>
        <taxon>Rhodobacterales</taxon>
        <taxon>Paracoccaceae</taxon>
        <taxon>Cereibacter</taxon>
    </lineage>
</organism>
<dbReference type="GO" id="GO:0005886">
    <property type="term" value="C:plasma membrane"/>
    <property type="evidence" value="ECO:0007669"/>
    <property type="project" value="UniProtKB-SubCell"/>
</dbReference>
<dbReference type="GO" id="GO:0022857">
    <property type="term" value="F:transmembrane transporter activity"/>
    <property type="evidence" value="ECO:0007669"/>
    <property type="project" value="InterPro"/>
</dbReference>
<dbReference type="FunFam" id="2.40.420.20:FF:000001">
    <property type="entry name" value="Efflux RND transporter periplasmic adaptor subunit"/>
    <property type="match status" value="1"/>
</dbReference>